<dbReference type="RefSeq" id="WP_011512197.1">
    <property type="nucleotide sequence ID" value="NC_007964.1"/>
</dbReference>
<dbReference type="Proteomes" id="UP000001953">
    <property type="component" value="Chromosome"/>
</dbReference>
<dbReference type="InterPro" id="IPR010985">
    <property type="entry name" value="Ribbon_hlx_hlx"/>
</dbReference>
<organism evidence="1 2">
    <name type="scientific">Nitrobacter hamburgensis (strain DSM 10229 / NCIMB 13809 / X14)</name>
    <dbReference type="NCBI Taxonomy" id="323097"/>
    <lineage>
        <taxon>Bacteria</taxon>
        <taxon>Pseudomonadati</taxon>
        <taxon>Pseudomonadota</taxon>
        <taxon>Alphaproteobacteria</taxon>
        <taxon>Hyphomicrobiales</taxon>
        <taxon>Nitrobacteraceae</taxon>
        <taxon>Nitrobacter</taxon>
    </lineage>
</organism>
<dbReference type="HOGENOM" id="CLU_180732_0_0_5"/>
<accession>Q1QGT2</accession>
<proteinExistence type="predicted"/>
<gene>
    <name evidence="1" type="ordered locus">Nham_3862</name>
</gene>
<sequence>MSKTVPFRMPAAKSQAADAWVGEGVEPHLKLTEIEQAVAAPAPIAMKRFTIDVPVELHARAKMICAQRGKFMADEIRRLLEAEFPATS</sequence>
<dbReference type="STRING" id="323097.Nham_3862"/>
<evidence type="ECO:0000313" key="1">
    <source>
        <dbReference type="EMBL" id="ABE64565.1"/>
    </source>
</evidence>
<dbReference type="OrthoDB" id="1494791at2"/>
<dbReference type="KEGG" id="nha:Nham_3862"/>
<name>Q1QGT2_NITHX</name>
<dbReference type="EMBL" id="CP000319">
    <property type="protein sequence ID" value="ABE64565.1"/>
    <property type="molecule type" value="Genomic_DNA"/>
</dbReference>
<dbReference type="GO" id="GO:0006355">
    <property type="term" value="P:regulation of DNA-templated transcription"/>
    <property type="evidence" value="ECO:0007669"/>
    <property type="project" value="InterPro"/>
</dbReference>
<evidence type="ECO:0000313" key="2">
    <source>
        <dbReference type="Proteomes" id="UP000001953"/>
    </source>
</evidence>
<keyword evidence="2" id="KW-1185">Reference proteome</keyword>
<dbReference type="Gene3D" id="1.10.1220.10">
    <property type="entry name" value="Met repressor-like"/>
    <property type="match status" value="1"/>
</dbReference>
<dbReference type="InterPro" id="IPR013321">
    <property type="entry name" value="Arc_rbn_hlx_hlx"/>
</dbReference>
<dbReference type="AlphaFoldDB" id="Q1QGT2"/>
<protein>
    <submittedName>
        <fullName evidence="1">Plasmid segregation centromere-binding protein ParG</fullName>
    </submittedName>
</protein>
<reference evidence="1 2" key="1">
    <citation type="submission" date="2006-03" db="EMBL/GenBank/DDBJ databases">
        <title>Complete sequence of chromosome of Nitrobacter hamburgensis X14.</title>
        <authorList>
            <consortium name="US DOE Joint Genome Institute"/>
            <person name="Copeland A."/>
            <person name="Lucas S."/>
            <person name="Lapidus A."/>
            <person name="Barry K."/>
            <person name="Detter J.C."/>
            <person name="Glavina del Rio T."/>
            <person name="Hammon N."/>
            <person name="Israni S."/>
            <person name="Dalin E."/>
            <person name="Tice H."/>
            <person name="Pitluck S."/>
            <person name="Chain P."/>
            <person name="Malfatti S."/>
            <person name="Shin M."/>
            <person name="Vergez L."/>
            <person name="Schmutz J."/>
            <person name="Larimer F."/>
            <person name="Land M."/>
            <person name="Hauser L."/>
            <person name="Kyrpides N."/>
            <person name="Ivanova N."/>
            <person name="Ward B."/>
            <person name="Arp D."/>
            <person name="Klotz M."/>
            <person name="Stein L."/>
            <person name="O'Mullan G."/>
            <person name="Starkenburg S."/>
            <person name="Sayavedra L."/>
            <person name="Poret-Peterson A.T."/>
            <person name="Gentry M.E."/>
            <person name="Bruce D."/>
            <person name="Richardson P."/>
        </authorList>
    </citation>
    <scope>NUCLEOTIDE SEQUENCE [LARGE SCALE GENOMIC DNA]</scope>
    <source>
        <strain evidence="2">DSM 10229 / NCIMB 13809 / X14</strain>
    </source>
</reference>
<dbReference type="SUPFAM" id="SSF47598">
    <property type="entry name" value="Ribbon-helix-helix"/>
    <property type="match status" value="1"/>
</dbReference>